<protein>
    <submittedName>
        <fullName evidence="1">CO2 hydration protein</fullName>
    </submittedName>
</protein>
<dbReference type="AlphaFoldDB" id="K9YXG8"/>
<dbReference type="EMBL" id="CP003944">
    <property type="protein sequence ID" value="AFZ51177.1"/>
    <property type="molecule type" value="Genomic_DNA"/>
</dbReference>
<evidence type="ECO:0000313" key="1">
    <source>
        <dbReference type="EMBL" id="AFZ51177.1"/>
    </source>
</evidence>
<evidence type="ECO:0000313" key="2">
    <source>
        <dbReference type="Proteomes" id="UP000010482"/>
    </source>
</evidence>
<keyword evidence="2" id="KW-1185">Reference proteome</keyword>
<dbReference type="KEGG" id="dsl:Dacsa_2590"/>
<organism evidence="1 2">
    <name type="scientific">Dactylococcopsis salina (strain PCC 8305)</name>
    <name type="common">Myxobactron salinum</name>
    <dbReference type="NCBI Taxonomy" id="13035"/>
    <lineage>
        <taxon>Bacteria</taxon>
        <taxon>Bacillati</taxon>
        <taxon>Cyanobacteriota</taxon>
        <taxon>Cyanophyceae</taxon>
        <taxon>Nodosilineales</taxon>
        <taxon>Cymatolegaceae</taxon>
        <taxon>Dactylococcopsis</taxon>
    </lineage>
</organism>
<dbReference type="PATRIC" id="fig|13035.3.peg.2953"/>
<gene>
    <name evidence="1" type="ORF">Dacsa_2590</name>
</gene>
<dbReference type="Proteomes" id="UP000010482">
    <property type="component" value="Chromosome"/>
</dbReference>
<dbReference type="RefSeq" id="WP_015230167.1">
    <property type="nucleotide sequence ID" value="NC_019780.1"/>
</dbReference>
<dbReference type="Pfam" id="PF10216">
    <property type="entry name" value="ChpXY"/>
    <property type="match status" value="1"/>
</dbReference>
<proteinExistence type="predicted"/>
<dbReference type="NCBIfam" id="TIGR01964">
    <property type="entry name" value="chpXY"/>
    <property type="match status" value="1"/>
</dbReference>
<dbReference type="OrthoDB" id="502395at2"/>
<accession>K9YXG8</accession>
<dbReference type="STRING" id="13035.Dacsa_2590"/>
<sequence>MVVTQFEPSQHRLAEDIYRLEAGEALLVDSPTNLIEVVGILRSYGVVLDAYAENLKYVAEDQFLIFFNFFKYFNGEVNLQKLFRHWWHDRINYEYAEYTMRAMMWHGGGGLDSYLDTPEFREAAEKVIQAKFRLNPLMRGFHQVFNEFLPEHLRQMAYYKGLGEFWTIMSKIFLELSDRYLKGEIKSIPDVVDHIQQGLVNDANTPITYAVEIRGQTYDLIPKAAGLTFLPDTAVPYVESIFFRGTPFPGLVSFNAQAYQIPAEQEEFAYGALNADVVATGTSGVPPTLLMQDMRHFLPDYLQEFYQQSGREEGDLLVKICQSFQKSMFCVTTAAVKGLAPHPFDTTDVEKKRENRRYLEQWMDRMLNTRLQMTNQT</sequence>
<reference evidence="1" key="1">
    <citation type="submission" date="2012-04" db="EMBL/GenBank/DDBJ databases">
        <title>Finished genome of Dactylococcopsis salina PCC 8305.</title>
        <authorList>
            <consortium name="US DOE Joint Genome Institute"/>
            <person name="Gugger M."/>
            <person name="Coursin T."/>
            <person name="Rippka R."/>
            <person name="Tandeau De Marsac N."/>
            <person name="Huntemann M."/>
            <person name="Wei C.-L."/>
            <person name="Han J."/>
            <person name="Detter J.C."/>
            <person name="Han C."/>
            <person name="Tapia R."/>
            <person name="Daligault H."/>
            <person name="Chen A."/>
            <person name="Krypides N."/>
            <person name="Mavromatis K."/>
            <person name="Markowitz V."/>
            <person name="Szeto E."/>
            <person name="Ivanova N."/>
            <person name="Ovchinnikova G."/>
            <person name="Pagani I."/>
            <person name="Pati A."/>
            <person name="Goodwin L."/>
            <person name="Peters L."/>
            <person name="Pitluck S."/>
            <person name="Woyke T."/>
            <person name="Kerfeld C."/>
        </authorList>
    </citation>
    <scope>NUCLEOTIDE SEQUENCE [LARGE SCALE GENOMIC DNA]</scope>
    <source>
        <strain evidence="1">PCC 8305</strain>
    </source>
</reference>
<name>K9YXG8_DACS8</name>
<dbReference type="HOGENOM" id="CLU_707219_0_0_3"/>
<dbReference type="eggNOG" id="COG2441">
    <property type="taxonomic scope" value="Bacteria"/>
</dbReference>
<dbReference type="InterPro" id="IPR010220">
    <property type="entry name" value="CO2_hydration"/>
</dbReference>